<dbReference type="EMBL" id="MT135176">
    <property type="protein sequence ID" value="QIQ67993.1"/>
    <property type="molecule type" value="Genomic_DNA"/>
</dbReference>
<organism evidence="2 3">
    <name type="scientific">Hafnia phage yong1</name>
    <dbReference type="NCBI Taxonomy" id="2719181"/>
    <lineage>
        <taxon>Viruses</taxon>
        <taxon>Duplodnaviria</taxon>
        <taxon>Heunggongvirae</taxon>
        <taxon>Uroviricota</taxon>
        <taxon>Caudoviricetes</taxon>
        <taxon>Hafyongvirus</taxon>
        <taxon>Hafyongvirus yong1</taxon>
    </lineage>
</organism>
<dbReference type="GeneID" id="79578093"/>
<reference evidence="2 3" key="1">
    <citation type="submission" date="2020-02" db="EMBL/GenBank/DDBJ databases">
        <authorList>
            <person name="Li D."/>
            <person name="Pan L."/>
            <person name="Qin W."/>
            <person name="Xu L."/>
            <person name="Lin W."/>
            <person name="Yang J."/>
            <person name="Hong B."/>
            <person name="Xu B."/>
        </authorList>
    </citation>
    <scope>NUCLEOTIDE SEQUENCE [LARGE SCALE GENOMIC DNA]</scope>
</reference>
<dbReference type="Proteomes" id="UP000509192">
    <property type="component" value="Segment"/>
</dbReference>
<keyword evidence="1" id="KW-1133">Transmembrane helix</keyword>
<evidence type="ECO:0000313" key="2">
    <source>
        <dbReference type="EMBL" id="QIQ67993.1"/>
    </source>
</evidence>
<evidence type="ECO:0000256" key="1">
    <source>
        <dbReference type="SAM" id="Phobius"/>
    </source>
</evidence>
<name>A0A7D2LI09_9CAUD</name>
<proteinExistence type="predicted"/>
<dbReference type="RefSeq" id="YP_010738109.1">
    <property type="nucleotide sequence ID" value="NC_073022.1"/>
</dbReference>
<evidence type="ECO:0008006" key="4">
    <source>
        <dbReference type="Google" id="ProtNLM"/>
    </source>
</evidence>
<feature type="transmembrane region" description="Helical" evidence="1">
    <location>
        <begin position="12"/>
        <end position="34"/>
    </location>
</feature>
<keyword evidence="1" id="KW-0472">Membrane</keyword>
<evidence type="ECO:0000313" key="3">
    <source>
        <dbReference type="Proteomes" id="UP000509192"/>
    </source>
</evidence>
<dbReference type="Pfam" id="PF13198">
    <property type="entry name" value="DUF4014"/>
    <property type="match status" value="1"/>
</dbReference>
<keyword evidence="3" id="KW-1185">Reference proteome</keyword>
<dbReference type="InterPro" id="IPR025096">
    <property type="entry name" value="DUF4014"/>
</dbReference>
<keyword evidence="1" id="KW-0812">Transmembrane</keyword>
<sequence length="66" mass="8040">MKKYRRNRLKDAVIVTTWLIALLPIFPVALIIVLHDHVEKFAEWYDDLALQPIRKWRNKWNPIKED</sequence>
<accession>A0A7D2LI09</accession>
<protein>
    <recommendedName>
        <fullName evidence="4">Phage protein</fullName>
    </recommendedName>
</protein>
<dbReference type="KEGG" id="vg:79578093"/>